<dbReference type="InterPro" id="IPR036866">
    <property type="entry name" value="RibonucZ/Hydroxyglut_hydro"/>
</dbReference>
<dbReference type="GO" id="GO:0016787">
    <property type="term" value="F:hydrolase activity"/>
    <property type="evidence" value="ECO:0007669"/>
    <property type="project" value="UniProtKB-KW"/>
</dbReference>
<dbReference type="PANTHER" id="PTHR42978:SF6">
    <property type="entry name" value="QUORUM-QUENCHING LACTONASE YTNP-RELATED"/>
    <property type="match status" value="1"/>
</dbReference>
<comment type="similarity">
    <text evidence="1">Belongs to the metallo-beta-lactamase superfamily.</text>
</comment>
<evidence type="ECO:0000256" key="3">
    <source>
        <dbReference type="ARBA" id="ARBA00022801"/>
    </source>
</evidence>
<keyword evidence="3" id="KW-0378">Hydrolase</keyword>
<dbReference type="Gene3D" id="3.60.15.10">
    <property type="entry name" value="Ribonuclease Z/Hydroxyacylglutathione hydrolase-like"/>
    <property type="match status" value="1"/>
</dbReference>
<sequence>MNVYNLGDVKIYRITESENSDIKPTFFFPGTTREMWEREASWMKPQAMDKDSGDLIFPIQCHFIDTGSKKILLDSCVGDDKERATRSHWHLKHDGILLNELASIGISPDMIDYVVSTHLHADHVGWFTEKKGDDWVPTFPNAEYVIQETEYNFWVDKHQTEPLDHLEDSVLPVFDAGLIRLVSRDYVLEDILSFIQTPGHTPNHCSIKIESEGETGIFTGDLIHSPVQCKNPDWYVRPDYDHELAIKTRKDFFKEYADSGVVIFPTHICSPSIGRIVKDGAVYKYEFV</sequence>
<dbReference type="AlphaFoldDB" id="A0AAJ1MKN8"/>
<comment type="caution">
    <text evidence="6">The sequence shown here is derived from an EMBL/GenBank/DDBJ whole genome shotgun (WGS) entry which is preliminary data.</text>
</comment>
<name>A0AAJ1MKN8_9SPIO</name>
<dbReference type="EMBL" id="JAQQAL010000021">
    <property type="protein sequence ID" value="MDC7226981.1"/>
    <property type="molecule type" value="Genomic_DNA"/>
</dbReference>
<evidence type="ECO:0000256" key="2">
    <source>
        <dbReference type="ARBA" id="ARBA00022723"/>
    </source>
</evidence>
<accession>A0AAJ1MKN8</accession>
<dbReference type="GO" id="GO:0046872">
    <property type="term" value="F:metal ion binding"/>
    <property type="evidence" value="ECO:0007669"/>
    <property type="project" value="UniProtKB-KW"/>
</dbReference>
<dbReference type="Pfam" id="PF00753">
    <property type="entry name" value="Lactamase_B"/>
    <property type="match status" value="1"/>
</dbReference>
<reference evidence="6 7" key="1">
    <citation type="submission" date="2022-12" db="EMBL/GenBank/DDBJ databases">
        <title>Metagenome assembled genome from gulf of manar.</title>
        <authorList>
            <person name="Kohli P."/>
            <person name="Pk S."/>
            <person name="Venkata Ramana C."/>
            <person name="Sasikala C."/>
        </authorList>
    </citation>
    <scope>NUCLEOTIDE SEQUENCE [LARGE SCALE GENOMIC DNA]</scope>
    <source>
        <strain evidence="6">JB008</strain>
    </source>
</reference>
<dbReference type="SUPFAM" id="SSF56281">
    <property type="entry name" value="Metallo-hydrolase/oxidoreductase"/>
    <property type="match status" value="1"/>
</dbReference>
<keyword evidence="4" id="KW-0862">Zinc</keyword>
<dbReference type="Proteomes" id="UP001221217">
    <property type="component" value="Unassembled WGS sequence"/>
</dbReference>
<gene>
    <name evidence="6" type="ORF">PQJ61_09480</name>
</gene>
<dbReference type="PANTHER" id="PTHR42978">
    <property type="entry name" value="QUORUM-QUENCHING LACTONASE YTNP-RELATED-RELATED"/>
    <property type="match status" value="1"/>
</dbReference>
<feature type="domain" description="Metallo-beta-lactamase" evidence="5">
    <location>
        <begin position="58"/>
        <end position="267"/>
    </location>
</feature>
<proteinExistence type="inferred from homology"/>
<dbReference type="InterPro" id="IPR001279">
    <property type="entry name" value="Metallo-B-lactamas"/>
</dbReference>
<evidence type="ECO:0000259" key="5">
    <source>
        <dbReference type="SMART" id="SM00849"/>
    </source>
</evidence>
<dbReference type="InterPro" id="IPR051013">
    <property type="entry name" value="MBL_superfamily_lactonases"/>
</dbReference>
<evidence type="ECO:0000313" key="7">
    <source>
        <dbReference type="Proteomes" id="UP001221217"/>
    </source>
</evidence>
<protein>
    <submittedName>
        <fullName evidence="6">MBL fold metallo-hydrolase</fullName>
    </submittedName>
</protein>
<keyword evidence="2" id="KW-0479">Metal-binding</keyword>
<dbReference type="SMART" id="SM00849">
    <property type="entry name" value="Lactamase_B"/>
    <property type="match status" value="1"/>
</dbReference>
<evidence type="ECO:0000313" key="6">
    <source>
        <dbReference type="EMBL" id="MDC7226981.1"/>
    </source>
</evidence>
<evidence type="ECO:0000256" key="4">
    <source>
        <dbReference type="ARBA" id="ARBA00022833"/>
    </source>
</evidence>
<evidence type="ECO:0000256" key="1">
    <source>
        <dbReference type="ARBA" id="ARBA00007749"/>
    </source>
</evidence>
<dbReference type="CDD" id="cd16277">
    <property type="entry name" value="metallo-hydrolase-like_MBL-fold"/>
    <property type="match status" value="1"/>
</dbReference>
<organism evidence="6 7">
    <name type="scientific">Candidatus Thalassospirochaeta sargassi</name>
    <dbReference type="NCBI Taxonomy" id="3119039"/>
    <lineage>
        <taxon>Bacteria</taxon>
        <taxon>Pseudomonadati</taxon>
        <taxon>Spirochaetota</taxon>
        <taxon>Spirochaetia</taxon>
        <taxon>Spirochaetales</taxon>
        <taxon>Spirochaetaceae</taxon>
        <taxon>Candidatus Thalassospirochaeta</taxon>
    </lineage>
</organism>